<protein>
    <submittedName>
        <fullName evidence="2">Uncharacterized protein</fullName>
    </submittedName>
</protein>
<reference evidence="2 3" key="1">
    <citation type="submission" date="2023-09" db="EMBL/GenBank/DDBJ databases">
        <authorList>
            <person name="Wang M."/>
        </authorList>
    </citation>
    <scope>NUCLEOTIDE SEQUENCE [LARGE SCALE GENOMIC DNA]</scope>
    <source>
        <strain evidence="2">GT-2023</strain>
        <tissue evidence="2">Liver</tissue>
    </source>
</reference>
<evidence type="ECO:0000313" key="3">
    <source>
        <dbReference type="Proteomes" id="UP001558613"/>
    </source>
</evidence>
<accession>A0ABR3NXU3</accession>
<evidence type="ECO:0000313" key="2">
    <source>
        <dbReference type="EMBL" id="KAL1281528.1"/>
    </source>
</evidence>
<feature type="compositionally biased region" description="Acidic residues" evidence="1">
    <location>
        <begin position="196"/>
        <end position="206"/>
    </location>
</feature>
<evidence type="ECO:0000256" key="1">
    <source>
        <dbReference type="SAM" id="MobiDB-lite"/>
    </source>
</evidence>
<comment type="caution">
    <text evidence="2">The sequence shown here is derived from an EMBL/GenBank/DDBJ whole genome shotgun (WGS) entry which is preliminary data.</text>
</comment>
<keyword evidence="3" id="KW-1185">Reference proteome</keyword>
<organism evidence="2 3">
    <name type="scientific">Cirrhinus molitorella</name>
    <name type="common">mud carp</name>
    <dbReference type="NCBI Taxonomy" id="172907"/>
    <lineage>
        <taxon>Eukaryota</taxon>
        <taxon>Metazoa</taxon>
        <taxon>Chordata</taxon>
        <taxon>Craniata</taxon>
        <taxon>Vertebrata</taxon>
        <taxon>Euteleostomi</taxon>
        <taxon>Actinopterygii</taxon>
        <taxon>Neopterygii</taxon>
        <taxon>Teleostei</taxon>
        <taxon>Ostariophysi</taxon>
        <taxon>Cypriniformes</taxon>
        <taxon>Cyprinidae</taxon>
        <taxon>Labeoninae</taxon>
        <taxon>Labeonini</taxon>
        <taxon>Cirrhinus</taxon>
    </lineage>
</organism>
<name>A0ABR3NXU3_9TELE</name>
<sequence length="219" mass="25217">MGLDRYSLSWWSLKINEADIKAAEERYLEELFPDITKEEKTAHPPFLSKFTTSPVFINETSRYGNFRFTFSLTELMEAYKKQICNDKEPVLRYMRPNCSSRRLSMLFSFTALSSMTSSVIFHCLPPTHGLLMMETKSSGKPKPFVKLTTSNWSLVKTQQRKLKASLSCCEQDPNVNLSNGQNCSSLDEAKKCIESLQDDDEKEDEKEEHKSIEVKLEVD</sequence>
<feature type="region of interest" description="Disordered" evidence="1">
    <location>
        <begin position="196"/>
        <end position="219"/>
    </location>
</feature>
<proteinExistence type="predicted"/>
<feature type="compositionally biased region" description="Basic and acidic residues" evidence="1">
    <location>
        <begin position="207"/>
        <end position="219"/>
    </location>
</feature>
<dbReference type="EMBL" id="JAYMGO010000001">
    <property type="protein sequence ID" value="KAL1281528.1"/>
    <property type="molecule type" value="Genomic_DNA"/>
</dbReference>
<dbReference type="Proteomes" id="UP001558613">
    <property type="component" value="Unassembled WGS sequence"/>
</dbReference>
<gene>
    <name evidence="2" type="ORF">QQF64_000331</name>
</gene>